<sequence length="138" mass="14719">MHHHSVVSLFESQWSTLQMVVLREILLSAVRAGDPLAGWSAAARLLRSYYPLITPAGQNGLASSLANSAERLPSGTRCADPALPFIRLYNLVGVLFSAQFAIFLEVICGSSVQLLGCSSRELGGVAAWSGILAMASMR</sequence>
<reference evidence="1" key="1">
    <citation type="submission" date="2022-12" db="EMBL/GenBank/DDBJ databases">
        <title>Draft genome assemblies for two species of Escallonia (Escalloniales).</title>
        <authorList>
            <person name="Chanderbali A."/>
            <person name="Dervinis C."/>
            <person name="Anghel I."/>
            <person name="Soltis D."/>
            <person name="Soltis P."/>
            <person name="Zapata F."/>
        </authorList>
    </citation>
    <scope>NUCLEOTIDE SEQUENCE</scope>
    <source>
        <strain evidence="1">UCBG92.1500</strain>
        <tissue evidence="1">Leaf</tissue>
    </source>
</reference>
<accession>A0AA88QR85</accession>
<dbReference type="EMBL" id="JAVXUO010002426">
    <property type="protein sequence ID" value="KAK2973347.1"/>
    <property type="molecule type" value="Genomic_DNA"/>
</dbReference>
<proteinExistence type="predicted"/>
<evidence type="ECO:0000313" key="1">
    <source>
        <dbReference type="EMBL" id="KAK2973347.1"/>
    </source>
</evidence>
<gene>
    <name evidence="1" type="ORF">RJ640_015102</name>
</gene>
<dbReference type="PANTHER" id="PTHR21512">
    <property type="entry name" value="TRAFFICKING PROTEIN PARTICLE COMPLEX SUBUNIT 9"/>
    <property type="match status" value="1"/>
</dbReference>
<dbReference type="InterPro" id="IPR013935">
    <property type="entry name" value="Trs120_TRAPPC9"/>
</dbReference>
<keyword evidence="2" id="KW-1185">Reference proteome</keyword>
<organism evidence="1 2">
    <name type="scientific">Escallonia rubra</name>
    <dbReference type="NCBI Taxonomy" id="112253"/>
    <lineage>
        <taxon>Eukaryota</taxon>
        <taxon>Viridiplantae</taxon>
        <taxon>Streptophyta</taxon>
        <taxon>Embryophyta</taxon>
        <taxon>Tracheophyta</taxon>
        <taxon>Spermatophyta</taxon>
        <taxon>Magnoliopsida</taxon>
        <taxon>eudicotyledons</taxon>
        <taxon>Gunneridae</taxon>
        <taxon>Pentapetalae</taxon>
        <taxon>asterids</taxon>
        <taxon>campanulids</taxon>
        <taxon>Escalloniales</taxon>
        <taxon>Escalloniaceae</taxon>
        <taxon>Escallonia</taxon>
    </lineage>
</organism>
<comment type="caution">
    <text evidence="1">The sequence shown here is derived from an EMBL/GenBank/DDBJ whole genome shotgun (WGS) entry which is preliminary data.</text>
</comment>
<protein>
    <submittedName>
        <fullName evidence="1">Uncharacterized protein</fullName>
    </submittedName>
</protein>
<dbReference type="Proteomes" id="UP001187471">
    <property type="component" value="Unassembled WGS sequence"/>
</dbReference>
<dbReference type="PANTHER" id="PTHR21512:SF5">
    <property type="entry name" value="TRAFFICKING PROTEIN PARTICLE COMPLEX SUBUNIT 9"/>
    <property type="match status" value="1"/>
</dbReference>
<dbReference type="AlphaFoldDB" id="A0AA88QR85"/>
<dbReference type="GO" id="GO:0005802">
    <property type="term" value="C:trans-Golgi network"/>
    <property type="evidence" value="ECO:0007669"/>
    <property type="project" value="TreeGrafter"/>
</dbReference>
<name>A0AA88QR85_9ASTE</name>
<evidence type="ECO:0000313" key="2">
    <source>
        <dbReference type="Proteomes" id="UP001187471"/>
    </source>
</evidence>